<dbReference type="AlphaFoldDB" id="A0A6N9Q7P2"/>
<evidence type="ECO:0000313" key="1">
    <source>
        <dbReference type="EMBL" id="NBI30790.1"/>
    </source>
</evidence>
<dbReference type="Pfam" id="PF13177">
    <property type="entry name" value="DNA_pol3_delta2"/>
    <property type="match status" value="1"/>
</dbReference>
<dbReference type="GO" id="GO:0006261">
    <property type="term" value="P:DNA-templated DNA replication"/>
    <property type="evidence" value="ECO:0007669"/>
    <property type="project" value="TreeGrafter"/>
</dbReference>
<dbReference type="SUPFAM" id="SSF52540">
    <property type="entry name" value="P-loop containing nucleoside triphosphate hydrolases"/>
    <property type="match status" value="1"/>
</dbReference>
<dbReference type="InterPro" id="IPR027417">
    <property type="entry name" value="P-loop_NTPase"/>
</dbReference>
<gene>
    <name evidence="1" type="primary">holB</name>
    <name evidence="1" type="ORF">ERL59_17710</name>
</gene>
<keyword evidence="2" id="KW-1185">Reference proteome</keyword>
<keyword evidence="1" id="KW-0808">Transferase</keyword>
<name>A0A6N9Q7P2_9BACL</name>
<organism evidence="1 2">
    <name type="scientific">Chengkuizengella marina</name>
    <dbReference type="NCBI Taxonomy" id="2507566"/>
    <lineage>
        <taxon>Bacteria</taxon>
        <taxon>Bacillati</taxon>
        <taxon>Bacillota</taxon>
        <taxon>Bacilli</taxon>
        <taxon>Bacillales</taxon>
        <taxon>Paenibacillaceae</taxon>
        <taxon>Chengkuizengella</taxon>
    </lineage>
</organism>
<dbReference type="PANTHER" id="PTHR11669:SF8">
    <property type="entry name" value="DNA POLYMERASE III SUBUNIT DELTA"/>
    <property type="match status" value="1"/>
</dbReference>
<evidence type="ECO:0000313" key="2">
    <source>
        <dbReference type="Proteomes" id="UP000448943"/>
    </source>
</evidence>
<dbReference type="EMBL" id="SIJB01000042">
    <property type="protein sequence ID" value="NBI30790.1"/>
    <property type="molecule type" value="Genomic_DNA"/>
</dbReference>
<dbReference type="FunFam" id="3.40.50.300:FF:001255">
    <property type="entry name" value="DNA polymerase III subunit delta"/>
    <property type="match status" value="1"/>
</dbReference>
<dbReference type="NCBIfam" id="TIGR00678">
    <property type="entry name" value="holB"/>
    <property type="match status" value="1"/>
</dbReference>
<dbReference type="InterPro" id="IPR050238">
    <property type="entry name" value="DNA_Rep/Repair_Clamp_Loader"/>
</dbReference>
<dbReference type="OrthoDB" id="9810148at2"/>
<dbReference type="EC" id="2.7.7.7" evidence="1"/>
<dbReference type="InterPro" id="IPR004622">
    <property type="entry name" value="DNA_pol_HolB"/>
</dbReference>
<comment type="caution">
    <text evidence="1">The sequence shown here is derived from an EMBL/GenBank/DDBJ whole genome shotgun (WGS) entry which is preliminary data.</text>
</comment>
<sequence>MSFHEILNQNKVKKKLQNGLRMNKISHTYLFTGPSGTGKSKMALNFAKAIFCIQNKDDACDQCIECKKFEHGNHPQLRLIEPDGNHIKIEQIRDLQKDFSYKMNENQVKIYILFHADQLTIQAANSLLKFLEEPQSNVIAILIANNGHAILPTIRSRSQWISFQPLSPDKMADQLISEGFSRELVYSAVHLTSGLEEARQFIQLNSFAEIRGIMIQLAKESLNKFSVASITAQQKIFKSNLTDELNILLDLFILWFKDIIHIQSGRKERLVFEDELAWLEKNAFTRQMAEWIQCMEVTVNTKKKLRFNVNPQLALDQFMIQIKGG</sequence>
<dbReference type="Proteomes" id="UP000448943">
    <property type="component" value="Unassembled WGS sequence"/>
</dbReference>
<protein>
    <submittedName>
        <fullName evidence="1">DNA polymerase III subunit delta</fullName>
        <ecNumber evidence="1">2.7.7.7</ecNumber>
    </submittedName>
</protein>
<dbReference type="GO" id="GO:0008408">
    <property type="term" value="F:3'-5' exonuclease activity"/>
    <property type="evidence" value="ECO:0007669"/>
    <property type="project" value="InterPro"/>
</dbReference>
<dbReference type="Gene3D" id="3.40.50.300">
    <property type="entry name" value="P-loop containing nucleotide triphosphate hydrolases"/>
    <property type="match status" value="1"/>
</dbReference>
<reference evidence="1 2" key="1">
    <citation type="submission" date="2019-01" db="EMBL/GenBank/DDBJ databases">
        <title>Chengkuizengella sp. nov., isolated from deep-sea sediment of East Pacific Ocean.</title>
        <authorList>
            <person name="Yang J."/>
            <person name="Lai Q."/>
            <person name="Shao Z."/>
        </authorList>
    </citation>
    <scope>NUCLEOTIDE SEQUENCE [LARGE SCALE GENOMIC DNA]</scope>
    <source>
        <strain evidence="1 2">YPA3-1-1</strain>
    </source>
</reference>
<keyword evidence="1" id="KW-0548">Nucleotidyltransferase</keyword>
<proteinExistence type="predicted"/>
<dbReference type="PANTHER" id="PTHR11669">
    <property type="entry name" value="REPLICATION FACTOR C / DNA POLYMERASE III GAMMA-TAU SUBUNIT"/>
    <property type="match status" value="1"/>
</dbReference>
<dbReference type="RefSeq" id="WP_160647600.1">
    <property type="nucleotide sequence ID" value="NZ_SIJB01000042.1"/>
</dbReference>
<accession>A0A6N9Q7P2</accession>
<dbReference type="GO" id="GO:0003887">
    <property type="term" value="F:DNA-directed DNA polymerase activity"/>
    <property type="evidence" value="ECO:0007669"/>
    <property type="project" value="UniProtKB-EC"/>
</dbReference>